<dbReference type="PANTHER" id="PTHR10039:SF5">
    <property type="entry name" value="NACHT DOMAIN-CONTAINING PROTEIN"/>
    <property type="match status" value="1"/>
</dbReference>
<dbReference type="InterPro" id="IPR027417">
    <property type="entry name" value="P-loop_NTPase"/>
</dbReference>
<feature type="domain" description="DUF7791" evidence="3">
    <location>
        <begin position="585"/>
        <end position="692"/>
    </location>
</feature>
<organism evidence="4 5">
    <name type="scientific">Lasiosphaeria hispida</name>
    <dbReference type="NCBI Taxonomy" id="260671"/>
    <lineage>
        <taxon>Eukaryota</taxon>
        <taxon>Fungi</taxon>
        <taxon>Dikarya</taxon>
        <taxon>Ascomycota</taxon>
        <taxon>Pezizomycotina</taxon>
        <taxon>Sordariomycetes</taxon>
        <taxon>Sordariomycetidae</taxon>
        <taxon>Sordariales</taxon>
        <taxon>Lasiosphaeriaceae</taxon>
        <taxon>Lasiosphaeria</taxon>
    </lineage>
</organism>
<dbReference type="AlphaFoldDB" id="A0AAJ0MGX4"/>
<evidence type="ECO:0000313" key="5">
    <source>
        <dbReference type="Proteomes" id="UP001275084"/>
    </source>
</evidence>
<dbReference type="EMBL" id="JAUIQD010000002">
    <property type="protein sequence ID" value="KAK3358684.1"/>
    <property type="molecule type" value="Genomic_DNA"/>
</dbReference>
<reference evidence="4" key="2">
    <citation type="submission" date="2023-06" db="EMBL/GenBank/DDBJ databases">
        <authorList>
            <consortium name="Lawrence Berkeley National Laboratory"/>
            <person name="Haridas S."/>
            <person name="Hensen N."/>
            <person name="Bonometti L."/>
            <person name="Westerberg I."/>
            <person name="Brannstrom I.O."/>
            <person name="Guillou S."/>
            <person name="Cros-Aarteil S."/>
            <person name="Calhoun S."/>
            <person name="Kuo A."/>
            <person name="Mondo S."/>
            <person name="Pangilinan J."/>
            <person name="Riley R."/>
            <person name="Labutti K."/>
            <person name="Andreopoulos B."/>
            <person name="Lipzen A."/>
            <person name="Chen C."/>
            <person name="Yanf M."/>
            <person name="Daum C."/>
            <person name="Ng V."/>
            <person name="Clum A."/>
            <person name="Steindorff A."/>
            <person name="Ohm R."/>
            <person name="Martin F."/>
            <person name="Silar P."/>
            <person name="Natvig D."/>
            <person name="Lalanne C."/>
            <person name="Gautier V."/>
            <person name="Ament-Velasquez S.L."/>
            <person name="Kruys A."/>
            <person name="Hutchinson M.I."/>
            <person name="Powell A.J."/>
            <person name="Barry K."/>
            <person name="Miller A.N."/>
            <person name="Grigoriev I.V."/>
            <person name="Debuchy R."/>
            <person name="Gladieux P."/>
            <person name="Thoren M.H."/>
            <person name="Johannesson H."/>
        </authorList>
    </citation>
    <scope>NUCLEOTIDE SEQUENCE</scope>
    <source>
        <strain evidence="4">CBS 955.72</strain>
    </source>
</reference>
<comment type="caution">
    <text evidence="4">The sequence shown here is derived from an EMBL/GenBank/DDBJ whole genome shotgun (WGS) entry which is preliminary data.</text>
</comment>
<evidence type="ECO:0000256" key="1">
    <source>
        <dbReference type="ARBA" id="ARBA00022737"/>
    </source>
</evidence>
<accession>A0AAJ0MGX4</accession>
<keyword evidence="5" id="KW-1185">Reference proteome</keyword>
<dbReference type="SUPFAM" id="SSF52540">
    <property type="entry name" value="P-loop containing nucleoside triphosphate hydrolases"/>
    <property type="match status" value="1"/>
</dbReference>
<reference evidence="4" key="1">
    <citation type="journal article" date="2023" name="Mol. Phylogenet. Evol.">
        <title>Genome-scale phylogeny and comparative genomics of the fungal order Sordariales.</title>
        <authorList>
            <person name="Hensen N."/>
            <person name="Bonometti L."/>
            <person name="Westerberg I."/>
            <person name="Brannstrom I.O."/>
            <person name="Guillou S."/>
            <person name="Cros-Aarteil S."/>
            <person name="Calhoun S."/>
            <person name="Haridas S."/>
            <person name="Kuo A."/>
            <person name="Mondo S."/>
            <person name="Pangilinan J."/>
            <person name="Riley R."/>
            <person name="LaButti K."/>
            <person name="Andreopoulos B."/>
            <person name="Lipzen A."/>
            <person name="Chen C."/>
            <person name="Yan M."/>
            <person name="Daum C."/>
            <person name="Ng V."/>
            <person name="Clum A."/>
            <person name="Steindorff A."/>
            <person name="Ohm R.A."/>
            <person name="Martin F."/>
            <person name="Silar P."/>
            <person name="Natvig D.O."/>
            <person name="Lalanne C."/>
            <person name="Gautier V."/>
            <person name="Ament-Velasquez S.L."/>
            <person name="Kruys A."/>
            <person name="Hutchinson M.I."/>
            <person name="Powell A.J."/>
            <person name="Barry K."/>
            <person name="Miller A.N."/>
            <person name="Grigoriev I.V."/>
            <person name="Debuchy R."/>
            <person name="Gladieux P."/>
            <person name="Hiltunen Thoren M."/>
            <person name="Johannesson H."/>
        </authorList>
    </citation>
    <scope>NUCLEOTIDE SEQUENCE</scope>
    <source>
        <strain evidence="4">CBS 955.72</strain>
    </source>
</reference>
<keyword evidence="1" id="KW-0677">Repeat</keyword>
<sequence length="1105" mass="123664">MEALAAFGLACNVMQTIQFTFEVSAACKSLFRNGAADPCLEKLVERSEQLYQSLKDSLLHAQPVNRDEHELATIAGDCLDAAAELKREVGKLTRRTTKGKRLTSLARAVEIKVVRQGRVDKLKAKMANHQKVLETRLLVRVCDKATAINIQQEARFHDLGETLRDFIQAYAEGQTRIQELIHVKGDAIIDAVRSESSQTREMVASSRQDTALAQQDIAHFLEIMQAGPTMWQKRDKLLRSLRYDTMNDRFSQILQSHEGTYRWILDGIRPWLGDTEGTVAKRPDRSHLHPDCSHASSFPDVAWKCFPCWLKSPSDKIYWIQGKAGSGKSTLMKFLVTERQAWPLGSASNNRKGPLVLSHFLWAAGTYLQKSIRGILLALVQQFLSAQQQILDAVLDSLPMAFYKDSQSDWFREELERVVFTWFIKSDKPVFIFLDGLDEIGDFDNNMIDTPTNLLHLVNKLAAIDNVKLCVSSRLEPEFKRQLDSMPTLRLQDVTRLDMKVYAEANLLRPDLEPNMLGSYNDLIEALCDKADGVFLWLALATRSLARGITNGDKVTELKLRLEGLPAGLNSLYQEMWFRMNDDQRLYREEAARYFNMVRDWSEFAVGYSLIEVFHVMLASDPSKASAVLQDYTAFSPEEIEAECQTASRRIATRTAGLLEIGSDGRLVGFIHRSAVEFLESTPEGQKILAYDNTPPGERILNLMKAFLAGVCLQVSGHRQTKAYSAISEYFVMNSIHQLWTSAKISDHDGLGLMMACKKLYETGKWRVGSTGYDSAQVVHTALDFYGVSASFGLEKTISFLTDYTVLADPEATLTPLARRYLFVAASTDPNIGQTVEYIGKALVIEGILGGHRVCDLEDQGTKEPLLFLALLNIHAGNRHWPKNRPNLPGLPKALKQYLDSSFSLEEKITLTLRRRGTDDDHCWLPNVHCLGAIETMYARQACVWLTLETDLASLAELCLTATTAGPDAVNDPGYLAARLAIRTLKAMKPKRHVKLVAFGFTITNIPSRSLVGDRDGKALVPATAEDADHVLSCLDQIQLVPHEQVGNGQGEDREYRVPGLLKCLKKIAVRAPALEEDRLEKAKDLPLRKAILGLLSKLPESFTG</sequence>
<dbReference type="InterPro" id="IPR056693">
    <property type="entry name" value="DUF7791"/>
</dbReference>
<dbReference type="Pfam" id="PF25053">
    <property type="entry name" value="DUF7791"/>
    <property type="match status" value="1"/>
</dbReference>
<evidence type="ECO:0000259" key="2">
    <source>
        <dbReference type="Pfam" id="PF24883"/>
    </source>
</evidence>
<gene>
    <name evidence="4" type="ORF">B0T25DRAFT_530909</name>
</gene>
<evidence type="ECO:0000313" key="4">
    <source>
        <dbReference type="EMBL" id="KAK3358684.1"/>
    </source>
</evidence>
<name>A0AAJ0MGX4_9PEZI</name>
<proteinExistence type="predicted"/>
<dbReference type="InterPro" id="IPR056884">
    <property type="entry name" value="NPHP3-like_N"/>
</dbReference>
<dbReference type="Proteomes" id="UP001275084">
    <property type="component" value="Unassembled WGS sequence"/>
</dbReference>
<protein>
    <recommendedName>
        <fullName evidence="6">NACHT domain-containing protein</fullName>
    </recommendedName>
</protein>
<dbReference type="Pfam" id="PF24883">
    <property type="entry name" value="NPHP3_N"/>
    <property type="match status" value="1"/>
</dbReference>
<dbReference type="PANTHER" id="PTHR10039">
    <property type="entry name" value="AMELOGENIN"/>
    <property type="match status" value="1"/>
</dbReference>
<evidence type="ECO:0008006" key="6">
    <source>
        <dbReference type="Google" id="ProtNLM"/>
    </source>
</evidence>
<evidence type="ECO:0000259" key="3">
    <source>
        <dbReference type="Pfam" id="PF25053"/>
    </source>
</evidence>
<feature type="domain" description="Nephrocystin 3-like N-terminal" evidence="2">
    <location>
        <begin position="306"/>
        <end position="474"/>
    </location>
</feature>
<dbReference type="Gene3D" id="3.40.50.300">
    <property type="entry name" value="P-loop containing nucleotide triphosphate hydrolases"/>
    <property type="match status" value="1"/>
</dbReference>